<reference evidence="4" key="1">
    <citation type="submission" date="2019-08" db="EMBL/GenBank/DDBJ databases">
        <title>Limnoglobus roseus gen. nov., sp. nov., a novel freshwater planctomycete with a giant genome from the family Gemmataceae.</title>
        <authorList>
            <person name="Kulichevskaya I.S."/>
            <person name="Naumoff D.G."/>
            <person name="Miroshnikov K."/>
            <person name="Ivanova A."/>
            <person name="Philippov D.A."/>
            <person name="Hakobyan A."/>
            <person name="Rijpstra I.C."/>
            <person name="Sinninghe Damste J.S."/>
            <person name="Liesack W."/>
            <person name="Dedysh S.N."/>
        </authorList>
    </citation>
    <scope>NUCLEOTIDE SEQUENCE [LARGE SCALE GENOMIC DNA]</scope>
    <source>
        <strain evidence="4">PX52</strain>
    </source>
</reference>
<accession>A0A5C1A694</accession>
<organism evidence="3 4">
    <name type="scientific">Limnoglobus roseus</name>
    <dbReference type="NCBI Taxonomy" id="2598579"/>
    <lineage>
        <taxon>Bacteria</taxon>
        <taxon>Pseudomonadati</taxon>
        <taxon>Planctomycetota</taxon>
        <taxon>Planctomycetia</taxon>
        <taxon>Gemmatales</taxon>
        <taxon>Gemmataceae</taxon>
        <taxon>Limnoglobus</taxon>
    </lineage>
</organism>
<evidence type="ECO:0008006" key="5">
    <source>
        <dbReference type="Google" id="ProtNLM"/>
    </source>
</evidence>
<dbReference type="PANTHER" id="PTHR35889:SF3">
    <property type="entry name" value="F-BOX DOMAIN-CONTAINING PROTEIN"/>
    <property type="match status" value="1"/>
</dbReference>
<feature type="domain" description="DUF1549" evidence="1">
    <location>
        <begin position="57"/>
        <end position="259"/>
    </location>
</feature>
<dbReference type="InterPro" id="IPR011444">
    <property type="entry name" value="DUF1549"/>
</dbReference>
<proteinExistence type="predicted"/>
<dbReference type="EMBL" id="CP042425">
    <property type="protein sequence ID" value="QEL13737.1"/>
    <property type="molecule type" value="Genomic_DNA"/>
</dbReference>
<dbReference type="OrthoDB" id="127107at2"/>
<dbReference type="PANTHER" id="PTHR35889">
    <property type="entry name" value="CYCLOINULO-OLIGOSACCHARIDE FRUCTANOTRANSFERASE-RELATED"/>
    <property type="match status" value="1"/>
</dbReference>
<dbReference type="InterPro" id="IPR022655">
    <property type="entry name" value="DUF1553"/>
</dbReference>
<dbReference type="Proteomes" id="UP000324974">
    <property type="component" value="Chromosome"/>
</dbReference>
<dbReference type="Pfam" id="PF07583">
    <property type="entry name" value="PSCyt2"/>
    <property type="match status" value="1"/>
</dbReference>
<gene>
    <name evidence="3" type="ORF">PX52LOC_00595</name>
</gene>
<keyword evidence="4" id="KW-1185">Reference proteome</keyword>
<dbReference type="KEGG" id="lrs:PX52LOC_00595"/>
<dbReference type="Pfam" id="PF07587">
    <property type="entry name" value="PSD1"/>
    <property type="match status" value="1"/>
</dbReference>
<evidence type="ECO:0000259" key="2">
    <source>
        <dbReference type="Pfam" id="PF07587"/>
    </source>
</evidence>
<sequence length="735" mass="81850">MRSIVLVLLLPTLTLAQEKVKEPEITAEDRAHWSFVPPRKAGVRGQGSGVSSIDSFIRAKTTLSPTADKLTLIRRVTFDLTGLPPTLKEIDDFVADPSPQAYETVVDRLLASPHFGERWATHWLDVVRFAESNGYELDADRPDAWRYRDYVARSFNVDKPYSTFLREQIAGDELAAGKEPREVADLWIATGMHRCGPAHMVSGNLDREMIRQESLTEMVNGVGAAVLGLTLQCARCHDHKTDPISTADYYRVQAFFAAAEYRDVNLATDGEAGAFDKSTAALAKRIGVVKKQVEEIDFPVRAKVVTAKIAAVAPHFREALKADPDKRTAEQKRLVKEIQPAIKVAWDDVLNAMPPGEKAKRDALRQQLFDLEAERPARPAQAWAIADAEKRPPTHVLRRGDASKKGPAVSMAFPRVLTHDGPPPTNRTQLAEWFTSSEQPLTARVIVNRLWSHYFGTGIVRTVNDFGVTSDPPSHPELLDWLACELMDHDWKLKHVHKLIVMSEAYHQTSAVKPNPADPDNRLLGRQNRKRLDAEAIRDAILTAAGTLNREVGGRSVRVPLEPEVYDLIFTEGEPDGLWPVTRDAKQHTRRSLYLFAKRNVRLPILEAFDQPDTLTPCTGRNVSTFAPQALILMNGPFANEQSRELAALLMREKGDARLTLLYRRAIGREPTAAELKTMTAFFSVQAEEIRGRLLARQPVSLPKVIPDGADVAELAALADVCLAVLNSNEFVYVK</sequence>
<feature type="domain" description="DUF1553" evidence="2">
    <location>
        <begin position="426"/>
        <end position="682"/>
    </location>
</feature>
<evidence type="ECO:0000313" key="3">
    <source>
        <dbReference type="EMBL" id="QEL13737.1"/>
    </source>
</evidence>
<dbReference type="AlphaFoldDB" id="A0A5C1A694"/>
<evidence type="ECO:0000313" key="4">
    <source>
        <dbReference type="Proteomes" id="UP000324974"/>
    </source>
</evidence>
<name>A0A5C1A694_9BACT</name>
<dbReference type="RefSeq" id="WP_149108683.1">
    <property type="nucleotide sequence ID" value="NZ_CP042425.1"/>
</dbReference>
<evidence type="ECO:0000259" key="1">
    <source>
        <dbReference type="Pfam" id="PF07583"/>
    </source>
</evidence>
<protein>
    <recommendedName>
        <fullName evidence="5">DUF1553 domain-containing protein</fullName>
    </recommendedName>
</protein>